<name>A0ABW9E0K7_9BURK</name>
<dbReference type="SUPFAM" id="SSF51621">
    <property type="entry name" value="Phosphoenolpyruvate/pyruvate domain"/>
    <property type="match status" value="1"/>
</dbReference>
<evidence type="ECO:0000313" key="6">
    <source>
        <dbReference type="Proteomes" id="UP001629432"/>
    </source>
</evidence>
<evidence type="ECO:0000259" key="4">
    <source>
        <dbReference type="Pfam" id="PF03328"/>
    </source>
</evidence>
<proteinExistence type="predicted"/>
<feature type="domain" description="HpcH/HpaI aldolase/citrate lyase" evidence="4">
    <location>
        <begin position="12"/>
        <end position="225"/>
    </location>
</feature>
<dbReference type="InterPro" id="IPR011206">
    <property type="entry name" value="Citrate_lyase_beta/mcl1/mcl2"/>
</dbReference>
<keyword evidence="3" id="KW-0460">Magnesium</keyword>
<accession>A0ABW9E0K7</accession>
<dbReference type="InterPro" id="IPR040442">
    <property type="entry name" value="Pyrv_kinase-like_dom_sf"/>
</dbReference>
<comment type="caution">
    <text evidence="5">The sequence shown here is derived from an EMBL/GenBank/DDBJ whole genome shotgun (WGS) entry which is preliminary data.</text>
</comment>
<dbReference type="PANTHER" id="PTHR32308">
    <property type="entry name" value="LYASE BETA SUBUNIT, PUTATIVE (AFU_ORTHOLOGUE AFUA_4G13030)-RELATED"/>
    <property type="match status" value="1"/>
</dbReference>
<dbReference type="GO" id="GO:0016829">
    <property type="term" value="F:lyase activity"/>
    <property type="evidence" value="ECO:0007669"/>
    <property type="project" value="UniProtKB-KW"/>
</dbReference>
<gene>
    <name evidence="5" type="ORF">PQQ63_23675</name>
</gene>
<dbReference type="EMBL" id="JAQQCF010000022">
    <property type="protein sequence ID" value="MFM0639692.1"/>
    <property type="molecule type" value="Genomic_DNA"/>
</dbReference>
<protein>
    <submittedName>
        <fullName evidence="5">Aldolase/citrate lyase family protein</fullName>
    </submittedName>
</protein>
<dbReference type="PIRSF" id="PIRSF015582">
    <property type="entry name" value="Cit_lyase_B"/>
    <property type="match status" value="1"/>
</dbReference>
<dbReference type="RefSeq" id="WP_408236612.1">
    <property type="nucleotide sequence ID" value="NZ_JAQQCF010000022.1"/>
</dbReference>
<dbReference type="Gene3D" id="3.20.20.60">
    <property type="entry name" value="Phosphoenolpyruvate-binding domains"/>
    <property type="match status" value="1"/>
</dbReference>
<evidence type="ECO:0000256" key="3">
    <source>
        <dbReference type="ARBA" id="ARBA00022842"/>
    </source>
</evidence>
<evidence type="ECO:0000256" key="2">
    <source>
        <dbReference type="ARBA" id="ARBA00022723"/>
    </source>
</evidence>
<sequence>MSLLQNKTIKARSWLFTPATRPERFSKASEAGADILIVDLEDSVALDQKNDARANVEALLEDGAKRLDLPKLAVRINHPHSLAGHDDLSMLVASASVPEFIMLPKVESTEQIQSIVSLLRDVNKSVLIVPLVESIKGLNCVDAVAGCDSVYGVMFGAADYASDARIQPDSLAMQLARCRVASACAMVGVKAIDAPCFTIHDAQALRDDLTFAQKNGFSAKAAIHPLHIEAINEAFTPSAARIDWARRVIAVSERGVGVVDGRMVDEAIAREAREVLSYI</sequence>
<dbReference type="Pfam" id="PF03328">
    <property type="entry name" value="HpcH_HpaI"/>
    <property type="match status" value="1"/>
</dbReference>
<keyword evidence="2" id="KW-0479">Metal-binding</keyword>
<reference evidence="5 6" key="1">
    <citation type="journal article" date="2024" name="Chem. Sci.">
        <title>Discovery of megapolipeptins by genome mining of a Burkholderiales bacteria collection.</title>
        <authorList>
            <person name="Paulo B.S."/>
            <person name="Recchia M.J.J."/>
            <person name="Lee S."/>
            <person name="Fergusson C.H."/>
            <person name="Romanowski S.B."/>
            <person name="Hernandez A."/>
            <person name="Krull N."/>
            <person name="Liu D.Y."/>
            <person name="Cavanagh H."/>
            <person name="Bos A."/>
            <person name="Gray C.A."/>
            <person name="Murphy B.T."/>
            <person name="Linington R.G."/>
            <person name="Eustaquio A.S."/>
        </authorList>
    </citation>
    <scope>NUCLEOTIDE SEQUENCE [LARGE SCALE GENOMIC DNA]</scope>
    <source>
        <strain evidence="5 6">RL17-338-BIC-A</strain>
    </source>
</reference>
<keyword evidence="5" id="KW-0456">Lyase</keyword>
<dbReference type="InterPro" id="IPR015813">
    <property type="entry name" value="Pyrv/PenolPyrv_kinase-like_dom"/>
</dbReference>
<comment type="cofactor">
    <cofactor evidence="1">
        <name>Mg(2+)</name>
        <dbReference type="ChEBI" id="CHEBI:18420"/>
    </cofactor>
</comment>
<dbReference type="InterPro" id="IPR005000">
    <property type="entry name" value="Aldolase/citrate-lyase_domain"/>
</dbReference>
<evidence type="ECO:0000313" key="5">
    <source>
        <dbReference type="EMBL" id="MFM0639692.1"/>
    </source>
</evidence>
<dbReference type="Proteomes" id="UP001629432">
    <property type="component" value="Unassembled WGS sequence"/>
</dbReference>
<evidence type="ECO:0000256" key="1">
    <source>
        <dbReference type="ARBA" id="ARBA00001946"/>
    </source>
</evidence>
<dbReference type="PANTHER" id="PTHR32308:SF0">
    <property type="entry name" value="HPCH_HPAI ALDOLASE_CITRATE LYASE DOMAIN-CONTAINING PROTEIN"/>
    <property type="match status" value="1"/>
</dbReference>
<organism evidence="5 6">
    <name type="scientific">Paraburkholderia metrosideri</name>
    <dbReference type="NCBI Taxonomy" id="580937"/>
    <lineage>
        <taxon>Bacteria</taxon>
        <taxon>Pseudomonadati</taxon>
        <taxon>Pseudomonadota</taxon>
        <taxon>Betaproteobacteria</taxon>
        <taxon>Burkholderiales</taxon>
        <taxon>Burkholderiaceae</taxon>
        <taxon>Paraburkholderia</taxon>
    </lineage>
</organism>
<keyword evidence="6" id="KW-1185">Reference proteome</keyword>